<comment type="caution">
    <text evidence="2">The sequence shown here is derived from an EMBL/GenBank/DDBJ whole genome shotgun (WGS) entry which is preliminary data.</text>
</comment>
<keyword evidence="3" id="KW-1185">Reference proteome</keyword>
<name>A0A840UJZ6_9FIRM</name>
<dbReference type="AlphaFoldDB" id="A0A840UJZ6"/>
<dbReference type="EMBL" id="JACHFH010000042">
    <property type="protein sequence ID" value="MBB5337329.1"/>
    <property type="molecule type" value="Genomic_DNA"/>
</dbReference>
<gene>
    <name evidence="2" type="ORF">HNR32_002490</name>
</gene>
<evidence type="ECO:0000256" key="1">
    <source>
        <dbReference type="SAM" id="SignalP"/>
    </source>
</evidence>
<accession>A0A840UJZ6</accession>
<keyword evidence="1" id="KW-0732">Signal</keyword>
<evidence type="ECO:0000313" key="2">
    <source>
        <dbReference type="EMBL" id="MBB5337329.1"/>
    </source>
</evidence>
<feature type="chain" id="PRO_5032333545" evidence="1">
    <location>
        <begin position="26"/>
        <end position="295"/>
    </location>
</feature>
<evidence type="ECO:0000313" key="3">
    <source>
        <dbReference type="Proteomes" id="UP000559117"/>
    </source>
</evidence>
<protein>
    <submittedName>
        <fullName evidence="2">Uncharacterized protein</fullName>
    </submittedName>
</protein>
<feature type="signal peptide" evidence="1">
    <location>
        <begin position="1"/>
        <end position="25"/>
    </location>
</feature>
<dbReference type="Proteomes" id="UP000559117">
    <property type="component" value="Unassembled WGS sequence"/>
</dbReference>
<dbReference type="RefSeq" id="WP_183863067.1">
    <property type="nucleotide sequence ID" value="NZ_JACHFH010000042.1"/>
</dbReference>
<organism evidence="2 3">
    <name type="scientific">Pectinatus brassicae</name>
    <dbReference type="NCBI Taxonomy" id="862415"/>
    <lineage>
        <taxon>Bacteria</taxon>
        <taxon>Bacillati</taxon>
        <taxon>Bacillota</taxon>
        <taxon>Negativicutes</taxon>
        <taxon>Selenomonadales</taxon>
        <taxon>Selenomonadaceae</taxon>
        <taxon>Pectinatus</taxon>
    </lineage>
</organism>
<sequence>MKKSILLFFTALSLLFSISITTAYAQTTHYEADKTHWVWVSADSKYGKLYAPDRVTVTSRKNGVPVRIEAWIKTTYSATGAAETVPAMKLSKEIPVASTLRYSLALVEINPQSRTLDYLEEIFYDANGKVLVSHKYDKPRIKEITSQAFDENFYDAIIDHVFDQGETKRAKASDRWITLWRHVGPSLTASASADTTTIRKRGNDVFVWTWEETRKNTGGVIADIKFCKKVFNLKNYTYKTISYSHWTTKDRWKNENSSLNGNYIAIVPDSREDSEFRAIENYVKANPDWAARYQI</sequence>
<reference evidence="2 3" key="1">
    <citation type="submission" date="2020-08" db="EMBL/GenBank/DDBJ databases">
        <title>Genomic Encyclopedia of Type Strains, Phase IV (KMG-IV): sequencing the most valuable type-strain genomes for metagenomic binning, comparative biology and taxonomic classification.</title>
        <authorList>
            <person name="Goeker M."/>
        </authorList>
    </citation>
    <scope>NUCLEOTIDE SEQUENCE [LARGE SCALE GENOMIC DNA]</scope>
    <source>
        <strain evidence="2 3">DSM 24661</strain>
    </source>
</reference>
<proteinExistence type="predicted"/>